<dbReference type="EMBL" id="JAHRHY010000051">
    <property type="protein sequence ID" value="KAG9060706.1"/>
    <property type="molecule type" value="Genomic_DNA"/>
</dbReference>
<sequence>MLATLSLSSSISPPLTDPDQDLVTKQLRFHGFWTIRSWRSRQHRQLILICDGIRREPAVVNLHRTNSLISLASGITKMVISCRTQFLGPEYHSRFMPQSEGGHYDRPAPHLFQEAVITPFSKAQIENYVEQYVPLEPRTWDTKDYMDRLTTIPNLLDLVRNPFLLSLALEALPGVTEGKQDLSTIKITRAHLYDTFVSHWLDVNKRRFERNNALSMNDRDMLNQLVSAGFNSLGLDYATNWHELSLTGRTESQWSSMSI</sequence>
<proteinExistence type="predicted"/>
<keyword evidence="2" id="KW-1185">Reference proteome</keyword>
<evidence type="ECO:0000313" key="1">
    <source>
        <dbReference type="EMBL" id="KAG9060706.1"/>
    </source>
</evidence>
<comment type="caution">
    <text evidence="1">The sequence shown here is derived from an EMBL/GenBank/DDBJ whole genome shotgun (WGS) entry which is preliminary data.</text>
</comment>
<evidence type="ECO:0000313" key="2">
    <source>
        <dbReference type="Proteomes" id="UP000707451"/>
    </source>
</evidence>
<protein>
    <submittedName>
        <fullName evidence="1">Uncharacterized protein</fullName>
    </submittedName>
</protein>
<gene>
    <name evidence="1" type="ORF">KI688_010549</name>
</gene>
<dbReference type="Proteomes" id="UP000707451">
    <property type="component" value="Unassembled WGS sequence"/>
</dbReference>
<accession>A0A9P7XJN8</accession>
<reference evidence="1" key="1">
    <citation type="submission" date="2021-06" db="EMBL/GenBank/DDBJ databases">
        <title>Genome Sequence of Mortierella hyaline Strain SCG-10, a Cold-Adapted, Nitrate-Reducing Fungus Isolated from Soil in Minnesota, USA.</title>
        <authorList>
            <person name="Aldossari N."/>
        </authorList>
    </citation>
    <scope>NUCLEOTIDE SEQUENCE</scope>
    <source>
        <strain evidence="1">SCG-10</strain>
    </source>
</reference>
<dbReference type="OrthoDB" id="2443807at2759"/>
<dbReference type="AlphaFoldDB" id="A0A9P7XJN8"/>
<name>A0A9P7XJN8_9FUNG</name>
<organism evidence="1 2">
    <name type="scientific">Linnemannia hyalina</name>
    <dbReference type="NCBI Taxonomy" id="64524"/>
    <lineage>
        <taxon>Eukaryota</taxon>
        <taxon>Fungi</taxon>
        <taxon>Fungi incertae sedis</taxon>
        <taxon>Mucoromycota</taxon>
        <taxon>Mortierellomycotina</taxon>
        <taxon>Mortierellomycetes</taxon>
        <taxon>Mortierellales</taxon>
        <taxon>Mortierellaceae</taxon>
        <taxon>Linnemannia</taxon>
    </lineage>
</organism>